<keyword evidence="9 14" id="KW-0472">Membrane</keyword>
<keyword evidence="6" id="KW-0552">Olfaction</keyword>
<evidence type="ECO:0000256" key="2">
    <source>
        <dbReference type="ARBA" id="ARBA00010663"/>
    </source>
</evidence>
<dbReference type="SUPFAM" id="SSF81321">
    <property type="entry name" value="Family A G protein-coupled receptor-like"/>
    <property type="match status" value="2"/>
</dbReference>
<evidence type="ECO:0000256" key="9">
    <source>
        <dbReference type="ARBA" id="ARBA00023136"/>
    </source>
</evidence>
<sequence>MMYSLCPPMINPFIYCLRAKDMRESLRKQFKRRAVLKKAHVSAIKGNQSTVTEFILTGFPGLHPEYQDLVSAVLFFVYFLTMAGNVTILFLFATDHSLHKPMYYII</sequence>
<keyword evidence="4" id="KW-0716">Sensory transduction</keyword>
<keyword evidence="16" id="KW-1185">Reference proteome</keyword>
<keyword evidence="10" id="KW-1015">Disulfide bond</keyword>
<evidence type="ECO:0000256" key="3">
    <source>
        <dbReference type="ARBA" id="ARBA00022475"/>
    </source>
</evidence>
<dbReference type="GO" id="GO:0004930">
    <property type="term" value="F:G protein-coupled receptor activity"/>
    <property type="evidence" value="ECO:0007669"/>
    <property type="project" value="UniProtKB-KW"/>
</dbReference>
<gene>
    <name evidence="15" type="ORF">F7725_020531</name>
</gene>
<comment type="subcellular location">
    <subcellularLocation>
        <location evidence="1">Cell membrane</location>
        <topology evidence="1">Multi-pass membrane protein</topology>
    </subcellularLocation>
</comment>
<evidence type="ECO:0000256" key="13">
    <source>
        <dbReference type="ARBA" id="ARBA00023224"/>
    </source>
</evidence>
<evidence type="ECO:0000256" key="11">
    <source>
        <dbReference type="ARBA" id="ARBA00023170"/>
    </source>
</evidence>
<name>A0A7J5YEG1_DISMA</name>
<keyword evidence="3" id="KW-1003">Cell membrane</keyword>
<keyword evidence="7 14" id="KW-1133">Transmembrane helix</keyword>
<evidence type="ECO:0000256" key="7">
    <source>
        <dbReference type="ARBA" id="ARBA00022989"/>
    </source>
</evidence>
<dbReference type="Proteomes" id="UP000518266">
    <property type="component" value="Unassembled WGS sequence"/>
</dbReference>
<dbReference type="InterPro" id="IPR000725">
    <property type="entry name" value="Olfact_rcpt"/>
</dbReference>
<evidence type="ECO:0000256" key="5">
    <source>
        <dbReference type="ARBA" id="ARBA00022692"/>
    </source>
</evidence>
<evidence type="ECO:0000256" key="8">
    <source>
        <dbReference type="ARBA" id="ARBA00023040"/>
    </source>
</evidence>
<evidence type="ECO:0000313" key="16">
    <source>
        <dbReference type="Proteomes" id="UP000518266"/>
    </source>
</evidence>
<evidence type="ECO:0000256" key="12">
    <source>
        <dbReference type="ARBA" id="ARBA00023180"/>
    </source>
</evidence>
<keyword evidence="11" id="KW-0675">Receptor</keyword>
<dbReference type="Pfam" id="PF13853">
    <property type="entry name" value="7tm_4"/>
    <property type="match status" value="1"/>
</dbReference>
<keyword evidence="12" id="KW-0325">Glycoprotein</keyword>
<dbReference type="InterPro" id="IPR050939">
    <property type="entry name" value="Olfactory_GPCR1"/>
</dbReference>
<dbReference type="OrthoDB" id="9975554at2759"/>
<dbReference type="PANTHER" id="PTHR24242">
    <property type="entry name" value="G-PROTEIN COUPLED RECEPTOR"/>
    <property type="match status" value="1"/>
</dbReference>
<evidence type="ECO:0000256" key="14">
    <source>
        <dbReference type="SAM" id="Phobius"/>
    </source>
</evidence>
<evidence type="ECO:0000256" key="1">
    <source>
        <dbReference type="ARBA" id="ARBA00004651"/>
    </source>
</evidence>
<feature type="transmembrane region" description="Helical" evidence="14">
    <location>
        <begin position="69"/>
        <end position="93"/>
    </location>
</feature>
<dbReference type="Gene3D" id="1.10.1220.70">
    <property type="match status" value="1"/>
</dbReference>
<comment type="similarity">
    <text evidence="2">Belongs to the G-protein coupled receptor 1 family.</text>
</comment>
<keyword evidence="13" id="KW-0807">Transducer</keyword>
<proteinExistence type="inferred from homology"/>
<evidence type="ECO:0000313" key="15">
    <source>
        <dbReference type="EMBL" id="KAF3847503.1"/>
    </source>
</evidence>
<evidence type="ECO:0000256" key="6">
    <source>
        <dbReference type="ARBA" id="ARBA00022725"/>
    </source>
</evidence>
<reference evidence="15 16" key="1">
    <citation type="submission" date="2020-03" db="EMBL/GenBank/DDBJ databases">
        <title>Dissostichus mawsoni Genome sequencing and assembly.</title>
        <authorList>
            <person name="Park H."/>
        </authorList>
    </citation>
    <scope>NUCLEOTIDE SEQUENCE [LARGE SCALE GENOMIC DNA]</scope>
    <source>
        <strain evidence="15">DM0001</strain>
        <tissue evidence="15">Muscle</tissue>
    </source>
</reference>
<dbReference type="AlphaFoldDB" id="A0A7J5YEG1"/>
<protein>
    <recommendedName>
        <fullName evidence="17">Olfactory receptor</fullName>
    </recommendedName>
</protein>
<dbReference type="PANTHER" id="PTHR24242:SF359">
    <property type="entry name" value="ODORANT RECEPTOR-RELATED"/>
    <property type="match status" value="1"/>
</dbReference>
<evidence type="ECO:0008006" key="17">
    <source>
        <dbReference type="Google" id="ProtNLM"/>
    </source>
</evidence>
<accession>A0A7J5YEG1</accession>
<dbReference type="GO" id="GO:0005886">
    <property type="term" value="C:plasma membrane"/>
    <property type="evidence" value="ECO:0007669"/>
    <property type="project" value="UniProtKB-SubCell"/>
</dbReference>
<evidence type="ECO:0000256" key="10">
    <source>
        <dbReference type="ARBA" id="ARBA00023157"/>
    </source>
</evidence>
<dbReference type="FunFam" id="1.10.1220.70:FF:000001">
    <property type="entry name" value="Olfactory receptor"/>
    <property type="match status" value="1"/>
</dbReference>
<keyword evidence="5 14" id="KW-0812">Transmembrane</keyword>
<dbReference type="GO" id="GO:0004984">
    <property type="term" value="F:olfactory receptor activity"/>
    <property type="evidence" value="ECO:0007669"/>
    <property type="project" value="InterPro"/>
</dbReference>
<comment type="caution">
    <text evidence="15">The sequence shown here is derived from an EMBL/GenBank/DDBJ whole genome shotgun (WGS) entry which is preliminary data.</text>
</comment>
<evidence type="ECO:0000256" key="4">
    <source>
        <dbReference type="ARBA" id="ARBA00022606"/>
    </source>
</evidence>
<dbReference type="EMBL" id="JAAKFY010000013">
    <property type="protein sequence ID" value="KAF3847503.1"/>
    <property type="molecule type" value="Genomic_DNA"/>
</dbReference>
<keyword evidence="8" id="KW-0297">G-protein coupled receptor</keyword>
<organism evidence="15 16">
    <name type="scientific">Dissostichus mawsoni</name>
    <name type="common">Antarctic cod</name>
    <dbReference type="NCBI Taxonomy" id="36200"/>
    <lineage>
        <taxon>Eukaryota</taxon>
        <taxon>Metazoa</taxon>
        <taxon>Chordata</taxon>
        <taxon>Craniata</taxon>
        <taxon>Vertebrata</taxon>
        <taxon>Euteleostomi</taxon>
        <taxon>Actinopterygii</taxon>
        <taxon>Neopterygii</taxon>
        <taxon>Teleostei</taxon>
        <taxon>Neoteleostei</taxon>
        <taxon>Acanthomorphata</taxon>
        <taxon>Eupercaria</taxon>
        <taxon>Perciformes</taxon>
        <taxon>Notothenioidei</taxon>
        <taxon>Nototheniidae</taxon>
        <taxon>Dissostichus</taxon>
    </lineage>
</organism>